<organism evidence="5 7">
    <name type="scientific">Bacteroides fragilis</name>
    <dbReference type="NCBI Taxonomy" id="817"/>
    <lineage>
        <taxon>Bacteria</taxon>
        <taxon>Pseudomonadati</taxon>
        <taxon>Bacteroidota</taxon>
        <taxon>Bacteroidia</taxon>
        <taxon>Bacteroidales</taxon>
        <taxon>Bacteroidaceae</taxon>
        <taxon>Bacteroides</taxon>
    </lineage>
</organism>
<evidence type="ECO:0000313" key="3">
    <source>
        <dbReference type="EMBL" id="MCZ2654069.1"/>
    </source>
</evidence>
<dbReference type="PANTHER" id="PTHR43236">
    <property type="entry name" value="ANTITOXIN HIGA1"/>
    <property type="match status" value="1"/>
</dbReference>
<dbReference type="AlphaFoldDB" id="A0A081U747"/>
<dbReference type="PATRIC" id="fig|817.51.peg.286"/>
<gene>
    <name evidence="5" type="ORF">DXA27_06625</name>
    <name evidence="4" type="ORF">EC80_022315</name>
    <name evidence="2" type="ORF">EE52_0222220</name>
    <name evidence="3" type="ORF">O1422_07820</name>
</gene>
<evidence type="ECO:0000313" key="2">
    <source>
        <dbReference type="EMBL" id="KFX72555.1"/>
    </source>
</evidence>
<dbReference type="Gene3D" id="1.10.10.2910">
    <property type="match status" value="1"/>
</dbReference>
<sequence length="245" mass="27848">MKPNKFIIEKQVSEFRTDNGLSATEPITLKSLLLKLNILTVFRPLSDNFSGMCLKDNSEHRFMLINSNQPRGRQHFTIAHELYHLYIEKKPTPHKCNPGCGSKDPIEQCADMFASSLLMPEGGICQLIPEMELKTKNISMATVLKLEHYFSVSRSALLYRLQNIGLITESTRSKLAEIKVKYSAKCFGYDTALYEPANEGLVIGDFGEKARKLFEQEKISEGHYIELLHKININGTQENEDSTRC</sequence>
<name>A0A081U747_BACFG</name>
<dbReference type="InterPro" id="IPR010359">
    <property type="entry name" value="IrrE_HExxH"/>
</dbReference>
<feature type="domain" description="IrrE N-terminal-like" evidence="1">
    <location>
        <begin position="36"/>
        <end position="161"/>
    </location>
</feature>
<evidence type="ECO:0000313" key="4">
    <source>
        <dbReference type="EMBL" id="QCQ47354.1"/>
    </source>
</evidence>
<evidence type="ECO:0000313" key="6">
    <source>
        <dbReference type="Proteomes" id="UP000036847"/>
    </source>
</evidence>
<dbReference type="EMBL" id="QSDG01000004">
    <property type="protein sequence ID" value="RGY70319.1"/>
    <property type="molecule type" value="Genomic_DNA"/>
</dbReference>
<evidence type="ECO:0000313" key="7">
    <source>
        <dbReference type="Proteomes" id="UP000284614"/>
    </source>
</evidence>
<dbReference type="Pfam" id="PF06114">
    <property type="entry name" value="Peptidase_M78"/>
    <property type="match status" value="1"/>
</dbReference>
<dbReference type="EMBL" id="CP036546">
    <property type="protein sequence ID" value="QCQ47354.1"/>
    <property type="molecule type" value="Genomic_DNA"/>
</dbReference>
<reference evidence="5 7" key="3">
    <citation type="submission" date="2018-08" db="EMBL/GenBank/DDBJ databases">
        <title>A genome reference for cultivated species of the human gut microbiota.</title>
        <authorList>
            <person name="Zou Y."/>
            <person name="Xue W."/>
            <person name="Luo G."/>
        </authorList>
    </citation>
    <scope>NUCLEOTIDE SEQUENCE [LARGE SCALE GENOMIC DNA]</scope>
    <source>
        <strain evidence="5 7">OF01-1</strain>
    </source>
</reference>
<dbReference type="EMBL" id="JMZZ02000226">
    <property type="protein sequence ID" value="KFX72555.1"/>
    <property type="molecule type" value="Genomic_DNA"/>
</dbReference>
<dbReference type="OrthoDB" id="9794834at2"/>
<dbReference type="Proteomes" id="UP000284614">
    <property type="component" value="Unassembled WGS sequence"/>
</dbReference>
<dbReference type="EMBL" id="JAPUAC010000004">
    <property type="protein sequence ID" value="MCZ2654069.1"/>
    <property type="molecule type" value="Genomic_DNA"/>
</dbReference>
<reference evidence="2" key="1">
    <citation type="book" date="2014" name="THE 24TH EUROPEAN CONGRESS OF CLINICAL MICROBIOLOGY AND INFECTIOUS DISEASES" publisher="ECCMID 2014" city="Barcelona, Spain">
        <title>Identification of resistance genes in three multidrug-resistant Bacteroides fragilis isolates by whole genome sequencing.</title>
        <editorList>
            <person name="Unknown"/>
            <person name="A."/>
        </editorList>
        <authorList>
            <person name="Sydenham T.V."/>
            <person name="Hasman H."/>
            <person name="Wang M."/>
            <person name="Soki J."/>
            <person name="Nagy E."/>
            <person name="Justesen U.S."/>
        </authorList>
    </citation>
    <scope>NUCLEOTIDE SEQUENCE</scope>
    <source>
        <strain evidence="2">DCMOUH0018B</strain>
        <strain evidence="4">DCMSKEJBY0001B</strain>
    </source>
</reference>
<reference evidence="4 6" key="4">
    <citation type="submission" date="2019-03" db="EMBL/GenBank/DDBJ databases">
        <title>Complete genome assembly of MDR B. fragilis.</title>
        <authorList>
            <person name="Sydenham T.V."/>
            <person name="Hasman H."/>
            <person name="Justesen U.S."/>
        </authorList>
    </citation>
    <scope>NUCLEOTIDE SEQUENCE [LARGE SCALE GENOMIC DNA]</scope>
    <source>
        <strain evidence="4 6">DCMSKEJBY0001B</strain>
    </source>
</reference>
<dbReference type="PANTHER" id="PTHR43236:SF1">
    <property type="entry name" value="BLL7220 PROTEIN"/>
    <property type="match status" value="1"/>
</dbReference>
<reference evidence="2" key="2">
    <citation type="submission" date="2014-07" db="EMBL/GenBank/DDBJ databases">
        <title>Genetics and epidemiology of antimicrobial resistance in B. fragilis group.</title>
        <authorList>
            <person name="Sydenham T.V."/>
            <person name="Hasman H."/>
            <person name="Kemp M."/>
            <person name="Justesen U.S."/>
        </authorList>
    </citation>
    <scope>NUCLEOTIDE SEQUENCE [LARGE SCALE GENOMIC DNA]</scope>
    <source>
        <strain evidence="2">DCMOUH0018B</strain>
    </source>
</reference>
<reference evidence="3" key="5">
    <citation type="submission" date="2022-12" db="EMBL/GenBank/DDBJ databases">
        <title>Development of a Multilocus Sequence Typing Scheme for Bacteroides fragilis Based on Whole Genome Sequencing Data and Clinical Application.</title>
        <authorList>
            <person name="Nielsen F.D."/>
            <person name="Justesen U.S."/>
        </authorList>
    </citation>
    <scope>NUCLEOTIDE SEQUENCE</scope>
    <source>
        <strain evidence="3">BF_BC_ODE_DK_2015_2</strain>
    </source>
</reference>
<protein>
    <submittedName>
        <fullName evidence="5">ImmA/IrrE family metallo-endopeptidase</fullName>
    </submittedName>
    <submittedName>
        <fullName evidence="2">Transcriptional regulator</fullName>
    </submittedName>
</protein>
<accession>A0A081U747</accession>
<dbReference type="InterPro" id="IPR052345">
    <property type="entry name" value="Rad_response_metalloprotease"/>
</dbReference>
<dbReference type="Proteomes" id="UP000036847">
    <property type="component" value="Chromosome"/>
</dbReference>
<dbReference type="RefSeq" id="WP_005808215.1">
    <property type="nucleotide sequence ID" value="NZ_CAEUHN010000001.1"/>
</dbReference>
<dbReference type="Proteomes" id="UP001075704">
    <property type="component" value="Unassembled WGS sequence"/>
</dbReference>
<proteinExistence type="predicted"/>
<evidence type="ECO:0000259" key="1">
    <source>
        <dbReference type="Pfam" id="PF06114"/>
    </source>
</evidence>
<evidence type="ECO:0000313" key="5">
    <source>
        <dbReference type="EMBL" id="RGY70319.1"/>
    </source>
</evidence>